<reference evidence="1" key="1">
    <citation type="submission" date="2021-11" db="EMBL/GenBank/DDBJ databases">
        <title>Fusarium solani-melongenae Genome sequencing and assembly.</title>
        <authorList>
            <person name="Xie S."/>
            <person name="Huang L."/>
            <person name="Zhang X."/>
        </authorList>
    </citation>
    <scope>NUCLEOTIDE SEQUENCE</scope>
    <source>
        <strain evidence="1">CRI 24-3</strain>
    </source>
</reference>
<evidence type="ECO:0000313" key="2">
    <source>
        <dbReference type="Proteomes" id="UP000830768"/>
    </source>
</evidence>
<sequence>MVPKRKRVLEDFDPNKSDSDDENFDPSVAGPPRKSSKKSGRSRSGKPSRRRGNRYRGSDIDDDDDELSDSQEDDFLEDDDEDEEDEDAPVNAAGRRARKAAVKHQSYRESSEEAAETGDDTDKPDDAKDDVDADADADVDADVDVDAEAEDVKEVEKEPEEEPARPTRSRVVKLRVQKGQLPTVTRRTTRAHTEEAEEFLELSNSGKHAVPSRNSRSRSPETFARNTRASRALKTPKNAPETIPEATQESGSREINDADQPDELSQDPEEIQKQEDKDEEMQDVVQTDVVEEDAPGEDAPVQTVEEDDDEDDVPITRRTRGARANASEQPEEVESDAGPRKSRRLTRKSSKKSHEASSDFEPGDDSEDAAASGSEKAHDDDDVDSPAPRGRRARPARGSRPGGDSGDEEPEFDLDELNEEARELRQDSRSRRRPRKESPIVYQENTRRSRARVNYYMPPLTSVNIEEEEAEAAPAPARARRGRGGASQGWERNLNTTFGPFGGGGGGGSLLNGPWGTGAAGGVDSDSSDDEMMHRSSVAGNIGMTPTSAGPAGGLLPGAPGLNIDGVGATPNVGKIKDRKALADADPLGVDMNVDFSKVGGLQGHIDQLKEMVQLPLLYPELFTRFHVTPPRGVLFHGPPGTGKTLLARALANSVGSGGRKISFYMRKGADALSKWVGEAEKQLRLLFEEARRTQPSIIFFDEIDGLAPVRSSKQEQIHASIVSTLLALMDGMDGRGQVIVIGATNRPDNIDPALRRPGRFDREFYFPLPDIEGRKSILNIHTADWGLSEQFKDSLAENTKGYGGADLRALCTEAALNSIQRTYPQIYSSKEKLVVNPEKISVHATDFMLSIKKLIPSSERSATSGARPLPKSIDPLLRKQLAEAKRALDGLLPRKKKITALEEAMYEQFEDDDHGFGREAMHQEFERSRVFRPRFIIHGQHGMGQTYLSSAILHYFEGVHVQNFDLPSILGDGRAMEQVIVGLFTEVRRHKPSVIYIPNIEAWYLALQGTIALTTFKTMLRSIPPTDPVLLLATAEGDKDDLPAELFRDFFGFSKKNQMKISKPDSMARMEYFSLTVNYVKKKPAEFPDPANRKKRVLEELPVAPSVQPPPPTKAEMKAAQKKDHQLLNALKIQLQPIMDQINRKYKKFRQPVIPPAQIEYLFLESDPNYVRPDVEGVQTRPFEIVKDKHDNDVLRDTATGKCYYNLETTTIEERLSNGFYTRPKDFLFDIKALAKDAKNIGDKERTLKANELLSNVEVDVASIENQTSQIDWEGLYRRQVQRAKDAAEKERKRKAMQSLVDRVQSDLGGGNDSDSQGPVTLGETVPGSRTMARFQVRSPLSNGHGLSGQDSHPLSNGTAHPSGDDVQMSGVDDDTQAISQMGPPPKSHEHLSLAHTGVTQISQKSAVTSLPPGVSPSAVINEASTTKTSDPSDHRSSNFSTQMTNGTHAENRGGGEDDTTELDIPDTLLVPGQNESWMHSQAQQAAATGNALPGSNLSGSPPSQRTSGFKAHSVGGMAHILNDQNSDDHHSIRNSGSSGSASQPLTADEVETFLHNVTNMTSGCTIEQLEQINRELMDEIWRTRHEWNRSRVIGFVTSVFNDTMRDIDSMQEVAPPSQRQSF</sequence>
<evidence type="ECO:0000313" key="1">
    <source>
        <dbReference type="EMBL" id="UPK89745.1"/>
    </source>
</evidence>
<keyword evidence="2" id="KW-1185">Reference proteome</keyword>
<accession>A0ACD3YLE7</accession>
<dbReference type="Proteomes" id="UP000830768">
    <property type="component" value="Chromosome 1"/>
</dbReference>
<organism evidence="1 2">
    <name type="scientific">Fusarium solani subsp. cucurbitae</name>
    <name type="common">Neocosmosporum cucurbitae</name>
    <dbReference type="NCBI Taxonomy" id="2747967"/>
    <lineage>
        <taxon>Eukaryota</taxon>
        <taxon>Fungi</taxon>
        <taxon>Dikarya</taxon>
        <taxon>Ascomycota</taxon>
        <taxon>Pezizomycotina</taxon>
        <taxon>Sordariomycetes</taxon>
        <taxon>Hypocreomycetidae</taxon>
        <taxon>Hypocreales</taxon>
        <taxon>Nectriaceae</taxon>
        <taxon>Fusarium</taxon>
        <taxon>Fusarium solani species complex</taxon>
    </lineage>
</organism>
<gene>
    <name evidence="1" type="ORF">LCI18_000680</name>
</gene>
<dbReference type="EMBL" id="CP090030">
    <property type="protein sequence ID" value="UPK89745.1"/>
    <property type="molecule type" value="Genomic_DNA"/>
</dbReference>
<proteinExistence type="predicted"/>
<name>A0ACD3YLE7_FUSSC</name>
<protein>
    <submittedName>
        <fullName evidence="1">Uncharacterized protein</fullName>
    </submittedName>
</protein>